<gene>
    <name evidence="3" type="ORF">GCM10011613_14410</name>
</gene>
<feature type="signal peptide" evidence="2">
    <location>
        <begin position="1"/>
        <end position="22"/>
    </location>
</feature>
<evidence type="ECO:0000313" key="4">
    <source>
        <dbReference type="Proteomes" id="UP000619761"/>
    </source>
</evidence>
<feature type="chain" id="PRO_5045197383" description="Phosphodiesterase" evidence="2">
    <location>
        <begin position="23"/>
        <end position="118"/>
    </location>
</feature>
<evidence type="ECO:0008006" key="5">
    <source>
        <dbReference type="Google" id="ProtNLM"/>
    </source>
</evidence>
<proteinExistence type="predicted"/>
<evidence type="ECO:0000256" key="1">
    <source>
        <dbReference type="SAM" id="MobiDB-lite"/>
    </source>
</evidence>
<protein>
    <recommendedName>
        <fullName evidence="5">Phosphodiesterase</fullName>
    </recommendedName>
</protein>
<dbReference type="EMBL" id="BMYZ01000001">
    <property type="protein sequence ID" value="GGY70979.1"/>
    <property type="molecule type" value="Genomic_DNA"/>
</dbReference>
<name>A0ABQ3AY09_9GAMM</name>
<accession>A0ABQ3AY09</accession>
<organism evidence="3 4">
    <name type="scientific">Cellvibrio zantedeschiae</name>
    <dbReference type="NCBI Taxonomy" id="1237077"/>
    <lineage>
        <taxon>Bacteria</taxon>
        <taxon>Pseudomonadati</taxon>
        <taxon>Pseudomonadota</taxon>
        <taxon>Gammaproteobacteria</taxon>
        <taxon>Cellvibrionales</taxon>
        <taxon>Cellvibrionaceae</taxon>
        <taxon>Cellvibrio</taxon>
    </lineage>
</organism>
<feature type="region of interest" description="Disordered" evidence="1">
    <location>
        <begin position="38"/>
        <end position="70"/>
    </location>
</feature>
<sequence>MKTLLLLLIATLGLFISELSVADTVKIPVGAQTPELQQVARPATGLSKTQVKSQYGEPKQENPAKGKPPISSWEYAEFTVYFENDHVIHSVIKPVLHEEKEIIIKTTDEMSEDDLKLK</sequence>
<reference evidence="4" key="1">
    <citation type="journal article" date="2019" name="Int. J. Syst. Evol. Microbiol.">
        <title>The Global Catalogue of Microorganisms (GCM) 10K type strain sequencing project: providing services to taxonomists for standard genome sequencing and annotation.</title>
        <authorList>
            <consortium name="The Broad Institute Genomics Platform"/>
            <consortium name="The Broad Institute Genome Sequencing Center for Infectious Disease"/>
            <person name="Wu L."/>
            <person name="Ma J."/>
        </authorList>
    </citation>
    <scope>NUCLEOTIDE SEQUENCE [LARGE SCALE GENOMIC DNA]</scope>
    <source>
        <strain evidence="4">KCTC 32239</strain>
    </source>
</reference>
<dbReference type="Proteomes" id="UP000619761">
    <property type="component" value="Unassembled WGS sequence"/>
</dbReference>
<keyword evidence="2" id="KW-0732">Signal</keyword>
<dbReference type="RefSeq" id="WP_189417100.1">
    <property type="nucleotide sequence ID" value="NZ_BMYZ01000001.1"/>
</dbReference>
<comment type="caution">
    <text evidence="3">The sequence shown here is derived from an EMBL/GenBank/DDBJ whole genome shotgun (WGS) entry which is preliminary data.</text>
</comment>
<evidence type="ECO:0000313" key="3">
    <source>
        <dbReference type="EMBL" id="GGY70979.1"/>
    </source>
</evidence>
<keyword evidence="4" id="KW-1185">Reference proteome</keyword>
<evidence type="ECO:0000256" key="2">
    <source>
        <dbReference type="SAM" id="SignalP"/>
    </source>
</evidence>